<proteinExistence type="predicted"/>
<dbReference type="PROSITE" id="PS00107">
    <property type="entry name" value="PROTEIN_KINASE_ATP"/>
    <property type="match status" value="1"/>
</dbReference>
<gene>
    <name evidence="10" type="ORF">CKAN_00488700</name>
</gene>
<feature type="binding site" evidence="6">
    <location>
        <position position="406"/>
    </location>
    <ligand>
        <name>ATP</name>
        <dbReference type="ChEBI" id="CHEBI:30616"/>
    </ligand>
</feature>
<feature type="region of interest" description="Disordered" evidence="7">
    <location>
        <begin position="61"/>
        <end position="99"/>
    </location>
</feature>
<dbReference type="STRING" id="337451.A0A3S3NWA7"/>
<evidence type="ECO:0000256" key="5">
    <source>
        <dbReference type="ARBA" id="ARBA00022840"/>
    </source>
</evidence>
<feature type="region of interest" description="Disordered" evidence="7">
    <location>
        <begin position="271"/>
        <end position="297"/>
    </location>
</feature>
<evidence type="ECO:0000256" key="3">
    <source>
        <dbReference type="ARBA" id="ARBA00022741"/>
    </source>
</evidence>
<dbReference type="InterPro" id="IPR011009">
    <property type="entry name" value="Kinase-like_dom_sf"/>
</dbReference>
<keyword evidence="1" id="KW-0723">Serine/threonine-protein kinase</keyword>
<dbReference type="Proteomes" id="UP000283530">
    <property type="component" value="Unassembled WGS sequence"/>
</dbReference>
<keyword evidence="3 6" id="KW-0547">Nucleotide-binding</keyword>
<dbReference type="PROSITE" id="PS00108">
    <property type="entry name" value="PROTEIN_KINASE_ST"/>
    <property type="match status" value="1"/>
</dbReference>
<sequence length="720" mass="78113">MSDLSQKGVLRKVELLLPKCVLVLSFAVFVIGEVQLSHHNLEALPVSPFIPANANLPLPVTLPSDPREHRAPFSPSDSAPPLLAPTKPQDYRSLTTSDHTSSDLSLLSKLSMQKNINAAPNSGVLSPPHSNSGAFPFDSTPPSLSPAVSDCCKPGTVPRRGSQVCHCVYPVRIELLLLNASLSSKLLEELASQLGLQVSQFQINNFYIVGISGLNITMDIAPLTGISFAASDVYAINSSLARHKVHFNTTLVGDYRLLNLTWLEPPPPSPAPSLSVSPVPAPRHLPSMHPSSTTASSGKHSSLVLILGIGSATLVMAIICVIIICKCQSDQGPVKAPAIETVKQRSVDTISAGGSLPLLTNTRFLAYEELKEATKDFEPASMVGEGGFGRVFKGVLSDGTPVAIKKLTSGGHQGDKEFLVEVEMLSRLHHRNLVKLVGYYRSHDSSQNLLCYELVSNGSLEAWLHGPVGANCPLEWDTRMKIALDAARGLAYLHEDSQPCIIHRDFKASNILLENDFHAKVADFGLAKQAPEGRADYLSTRVMGTFGYVAPEYAMTGHLLVKSDVYSYGVVLLELLTGRKPVDMRQPSGEENLVTWARPILRDKDRLEEVADPRLAGKYPKDDFVRVCTIAAACVSPEANQRPTMGEVVQSLKMVQRVMEHQDSVLTTSSQPNIRRSSTTYESDGTSSMFSSSRFSGLSAFDNENISKTALFSEDLREGR</sequence>
<keyword evidence="5 6" id="KW-0067">ATP-binding</keyword>
<keyword evidence="4 10" id="KW-0418">Kinase</keyword>
<reference evidence="10 11" key="1">
    <citation type="journal article" date="2019" name="Nat. Plants">
        <title>Stout camphor tree genome fills gaps in understanding of flowering plant genome evolution.</title>
        <authorList>
            <person name="Chaw S.M."/>
            <person name="Liu Y.C."/>
            <person name="Wu Y.W."/>
            <person name="Wang H.Y."/>
            <person name="Lin C.I."/>
            <person name="Wu C.S."/>
            <person name="Ke H.M."/>
            <person name="Chang L.Y."/>
            <person name="Hsu C.Y."/>
            <person name="Yang H.T."/>
            <person name="Sudianto E."/>
            <person name="Hsu M.H."/>
            <person name="Wu K.P."/>
            <person name="Wang L.N."/>
            <person name="Leebens-Mack J.H."/>
            <person name="Tsai I.J."/>
        </authorList>
    </citation>
    <scope>NUCLEOTIDE SEQUENCE [LARGE SCALE GENOMIC DNA]</scope>
    <source>
        <strain evidence="11">cv. Chaw 1501</strain>
        <tissue evidence="10">Young leaves</tissue>
    </source>
</reference>
<evidence type="ECO:0000259" key="9">
    <source>
        <dbReference type="PROSITE" id="PS50011"/>
    </source>
</evidence>
<feature type="region of interest" description="Disordered" evidence="7">
    <location>
        <begin position="663"/>
        <end position="693"/>
    </location>
</feature>
<dbReference type="InterPro" id="IPR000719">
    <property type="entry name" value="Prot_kinase_dom"/>
</dbReference>
<accession>A0A3S3NWA7</accession>
<dbReference type="AlphaFoldDB" id="A0A3S3NWA7"/>
<name>A0A3S3NWA7_9MAGN</name>
<dbReference type="FunFam" id="1.10.510.10:FF:000051">
    <property type="entry name" value="Receptor-like serine/threonine-protein kinase ALE2"/>
    <property type="match status" value="1"/>
</dbReference>
<evidence type="ECO:0000313" key="11">
    <source>
        <dbReference type="Proteomes" id="UP000283530"/>
    </source>
</evidence>
<dbReference type="CDD" id="cd14066">
    <property type="entry name" value="STKc_IRAK"/>
    <property type="match status" value="1"/>
</dbReference>
<evidence type="ECO:0000256" key="2">
    <source>
        <dbReference type="ARBA" id="ARBA00022679"/>
    </source>
</evidence>
<evidence type="ECO:0000256" key="1">
    <source>
        <dbReference type="ARBA" id="ARBA00022527"/>
    </source>
</evidence>
<feature type="domain" description="Protein kinase" evidence="9">
    <location>
        <begin position="377"/>
        <end position="655"/>
    </location>
</feature>
<feature type="compositionally biased region" description="Low complexity" evidence="7">
    <location>
        <begin position="72"/>
        <end position="85"/>
    </location>
</feature>
<dbReference type="SUPFAM" id="SSF56112">
    <property type="entry name" value="Protein kinase-like (PK-like)"/>
    <property type="match status" value="1"/>
</dbReference>
<evidence type="ECO:0000256" key="8">
    <source>
        <dbReference type="SAM" id="Phobius"/>
    </source>
</evidence>
<organism evidence="10 11">
    <name type="scientific">Cinnamomum micranthum f. kanehirae</name>
    <dbReference type="NCBI Taxonomy" id="337451"/>
    <lineage>
        <taxon>Eukaryota</taxon>
        <taxon>Viridiplantae</taxon>
        <taxon>Streptophyta</taxon>
        <taxon>Embryophyta</taxon>
        <taxon>Tracheophyta</taxon>
        <taxon>Spermatophyta</taxon>
        <taxon>Magnoliopsida</taxon>
        <taxon>Magnoliidae</taxon>
        <taxon>Laurales</taxon>
        <taxon>Lauraceae</taxon>
        <taxon>Cinnamomum</taxon>
    </lineage>
</organism>
<protein>
    <submittedName>
        <fullName evidence="10">Receptor-like serine/threonine-protein kinase ALE2</fullName>
    </submittedName>
</protein>
<dbReference type="OrthoDB" id="1896970at2759"/>
<dbReference type="InterPro" id="IPR057597">
    <property type="entry name" value="ALE2_N"/>
</dbReference>
<dbReference type="PANTHER" id="PTHR47989:SF25">
    <property type="entry name" value="PROLINE-RICH RECEPTOR-LIKE PROTEIN KINASE PERK3"/>
    <property type="match status" value="1"/>
</dbReference>
<keyword evidence="11" id="KW-1185">Reference proteome</keyword>
<dbReference type="GO" id="GO:0005524">
    <property type="term" value="F:ATP binding"/>
    <property type="evidence" value="ECO:0007669"/>
    <property type="project" value="UniProtKB-UniRule"/>
</dbReference>
<dbReference type="Gene3D" id="1.10.510.10">
    <property type="entry name" value="Transferase(Phosphotransferase) domain 1"/>
    <property type="match status" value="1"/>
</dbReference>
<keyword evidence="8" id="KW-0472">Membrane</keyword>
<evidence type="ECO:0000256" key="4">
    <source>
        <dbReference type="ARBA" id="ARBA00022777"/>
    </source>
</evidence>
<evidence type="ECO:0000256" key="6">
    <source>
        <dbReference type="PROSITE-ProRule" id="PRU10141"/>
    </source>
</evidence>
<keyword evidence="8" id="KW-0812">Transmembrane</keyword>
<feature type="region of interest" description="Disordered" evidence="7">
    <location>
        <begin position="118"/>
        <end position="139"/>
    </location>
</feature>
<feature type="transmembrane region" description="Helical" evidence="8">
    <location>
        <begin position="15"/>
        <end position="32"/>
    </location>
</feature>
<feature type="compositionally biased region" description="Polar residues" evidence="7">
    <location>
        <begin position="118"/>
        <end position="133"/>
    </location>
</feature>
<evidence type="ECO:0000313" key="10">
    <source>
        <dbReference type="EMBL" id="RWR76445.1"/>
    </source>
</evidence>
<dbReference type="GO" id="GO:0004674">
    <property type="term" value="F:protein serine/threonine kinase activity"/>
    <property type="evidence" value="ECO:0007669"/>
    <property type="project" value="UniProtKB-KW"/>
</dbReference>
<dbReference type="InterPro" id="IPR001245">
    <property type="entry name" value="Ser-Thr/Tyr_kinase_cat_dom"/>
</dbReference>
<dbReference type="InterPro" id="IPR017441">
    <property type="entry name" value="Protein_kinase_ATP_BS"/>
</dbReference>
<dbReference type="Gene3D" id="3.30.200.20">
    <property type="entry name" value="Phosphorylase Kinase, domain 1"/>
    <property type="match status" value="1"/>
</dbReference>
<keyword evidence="10" id="KW-0675">Receptor</keyword>
<keyword evidence="8" id="KW-1133">Transmembrane helix</keyword>
<feature type="compositionally biased region" description="Low complexity" evidence="7">
    <location>
        <begin position="683"/>
        <end position="693"/>
    </location>
</feature>
<dbReference type="InterPro" id="IPR008271">
    <property type="entry name" value="Ser/Thr_kinase_AS"/>
</dbReference>
<dbReference type="EMBL" id="QPKB01000002">
    <property type="protein sequence ID" value="RWR76445.1"/>
    <property type="molecule type" value="Genomic_DNA"/>
</dbReference>
<dbReference type="Pfam" id="PF23180">
    <property type="entry name" value="ALE2_N"/>
    <property type="match status" value="1"/>
</dbReference>
<comment type="caution">
    <text evidence="10">The sequence shown here is derived from an EMBL/GenBank/DDBJ whole genome shotgun (WGS) entry which is preliminary data.</text>
</comment>
<dbReference type="PANTHER" id="PTHR47989">
    <property type="entry name" value="OS01G0750732 PROTEIN"/>
    <property type="match status" value="1"/>
</dbReference>
<dbReference type="Pfam" id="PF07714">
    <property type="entry name" value="PK_Tyr_Ser-Thr"/>
    <property type="match status" value="1"/>
</dbReference>
<dbReference type="PROSITE" id="PS50011">
    <property type="entry name" value="PROTEIN_KINASE_DOM"/>
    <property type="match status" value="1"/>
</dbReference>
<evidence type="ECO:0000256" key="7">
    <source>
        <dbReference type="SAM" id="MobiDB-lite"/>
    </source>
</evidence>
<feature type="compositionally biased region" description="Polar residues" evidence="7">
    <location>
        <begin position="664"/>
        <end position="682"/>
    </location>
</feature>
<feature type="transmembrane region" description="Helical" evidence="8">
    <location>
        <begin position="303"/>
        <end position="324"/>
    </location>
</feature>
<keyword evidence="2" id="KW-0808">Transferase</keyword>
<dbReference type="FunFam" id="3.30.200.20:FF:000299">
    <property type="entry name" value="Receptor-like serine/threonine-protein kinase ALE2"/>
    <property type="match status" value="1"/>
</dbReference>